<evidence type="ECO:0000256" key="5">
    <source>
        <dbReference type="ARBA" id="ARBA00023136"/>
    </source>
</evidence>
<feature type="region of interest" description="Disordered" evidence="6">
    <location>
        <begin position="86"/>
        <end position="124"/>
    </location>
</feature>
<feature type="compositionally biased region" description="Low complexity" evidence="6">
    <location>
        <begin position="86"/>
        <end position="104"/>
    </location>
</feature>
<reference evidence="10 11" key="1">
    <citation type="submission" date="2023-07" db="EMBL/GenBank/DDBJ databases">
        <title>Sorghum-associated microbial communities from plants grown in Nebraska, USA.</title>
        <authorList>
            <person name="Schachtman D."/>
        </authorList>
    </citation>
    <scope>NUCLEOTIDE SEQUENCE [LARGE SCALE GENOMIC DNA]</scope>
    <source>
        <strain evidence="10 11">BE187</strain>
    </source>
</reference>
<dbReference type="Pfam" id="PF14237">
    <property type="entry name" value="GYF_2"/>
    <property type="match status" value="1"/>
</dbReference>
<dbReference type="InterPro" id="IPR035445">
    <property type="entry name" value="GYF-like_dom_sf"/>
</dbReference>
<dbReference type="PANTHER" id="PTHR36115">
    <property type="entry name" value="PROLINE-RICH ANTIGEN HOMOLOG-RELATED"/>
    <property type="match status" value="1"/>
</dbReference>
<feature type="transmembrane region" description="Helical" evidence="7">
    <location>
        <begin position="157"/>
        <end position="176"/>
    </location>
</feature>
<name>A0ABU1VR53_9GAMM</name>
<feature type="transmembrane region" description="Helical" evidence="7">
    <location>
        <begin position="188"/>
        <end position="208"/>
    </location>
</feature>
<dbReference type="RefSeq" id="WP_310054414.1">
    <property type="nucleotide sequence ID" value="NZ_JAVDVW010000002.1"/>
</dbReference>
<evidence type="ECO:0000256" key="1">
    <source>
        <dbReference type="ARBA" id="ARBA00004651"/>
    </source>
</evidence>
<feature type="transmembrane region" description="Helical" evidence="7">
    <location>
        <begin position="244"/>
        <end position="263"/>
    </location>
</feature>
<dbReference type="InterPro" id="IPR051791">
    <property type="entry name" value="Pra-immunoreactive"/>
</dbReference>
<dbReference type="SUPFAM" id="SSF55277">
    <property type="entry name" value="GYF domain"/>
    <property type="match status" value="1"/>
</dbReference>
<sequence length="330" mass="35275">MSDWYYSDYERNRHGPVAARDLADLHHAGQLQPDTLVWREGMPQWRPWNEVMTQALNEADGRTLPAVDAVPLSAGVNPYAMAEPLPSSGVASSGTGPSPGTAGTLSAGTNPYASAQPHSPYAPPRAALRSDSDFVSGGDIVYAGFWKRVAASIIDSLVLMVVIFILAAFLGVLGAASQLGSGISTGSMISLGVFYLLEIFGLALYYALMHASSLQATLGKLAVGIKVTDEDGQRITFWRGFGRYFAYLLSSIVLLIGYLMAAFTDRKRALHDMICSTLVVDKWAYTAHPERQRHELGTVTVVTLVIGAVGVLAYIALIAVIIAGLASMAH</sequence>
<protein>
    <submittedName>
        <fullName evidence="10">RDD family membrane protein YckC</fullName>
    </submittedName>
</protein>
<organism evidence="10 11">
    <name type="scientific">Agrilutibacter niabensis</name>
    <dbReference type="NCBI Taxonomy" id="380628"/>
    <lineage>
        <taxon>Bacteria</taxon>
        <taxon>Pseudomonadati</taxon>
        <taxon>Pseudomonadota</taxon>
        <taxon>Gammaproteobacteria</taxon>
        <taxon>Lysobacterales</taxon>
        <taxon>Lysobacteraceae</taxon>
        <taxon>Agrilutibacter</taxon>
    </lineage>
</organism>
<keyword evidence="3 7" id="KW-0812">Transmembrane</keyword>
<evidence type="ECO:0000313" key="10">
    <source>
        <dbReference type="EMBL" id="MDR7099932.1"/>
    </source>
</evidence>
<dbReference type="InterPro" id="IPR025640">
    <property type="entry name" value="GYF_2"/>
</dbReference>
<evidence type="ECO:0000259" key="9">
    <source>
        <dbReference type="Pfam" id="PF14237"/>
    </source>
</evidence>
<evidence type="ECO:0000313" key="11">
    <source>
        <dbReference type="Proteomes" id="UP001267878"/>
    </source>
</evidence>
<keyword evidence="11" id="KW-1185">Reference proteome</keyword>
<evidence type="ECO:0000256" key="2">
    <source>
        <dbReference type="ARBA" id="ARBA00022475"/>
    </source>
</evidence>
<keyword evidence="4 7" id="KW-1133">Transmembrane helix</keyword>
<evidence type="ECO:0000259" key="8">
    <source>
        <dbReference type="Pfam" id="PF06271"/>
    </source>
</evidence>
<feature type="domain" description="RDD" evidence="8">
    <location>
        <begin position="142"/>
        <end position="275"/>
    </location>
</feature>
<proteinExistence type="predicted"/>
<dbReference type="Gene3D" id="3.30.1490.40">
    <property type="match status" value="1"/>
</dbReference>
<dbReference type="PANTHER" id="PTHR36115:SF6">
    <property type="entry name" value="PROLINE-RICH ANTIGEN HOMOLOG"/>
    <property type="match status" value="1"/>
</dbReference>
<comment type="caution">
    <text evidence="10">The sequence shown here is derived from an EMBL/GenBank/DDBJ whole genome shotgun (WGS) entry which is preliminary data.</text>
</comment>
<dbReference type="Pfam" id="PF06271">
    <property type="entry name" value="RDD"/>
    <property type="match status" value="1"/>
</dbReference>
<feature type="transmembrane region" description="Helical" evidence="7">
    <location>
        <begin position="301"/>
        <end position="326"/>
    </location>
</feature>
<comment type="subcellular location">
    <subcellularLocation>
        <location evidence="1">Cell membrane</location>
        <topology evidence="1">Multi-pass membrane protein</topology>
    </subcellularLocation>
</comment>
<evidence type="ECO:0000256" key="6">
    <source>
        <dbReference type="SAM" id="MobiDB-lite"/>
    </source>
</evidence>
<keyword evidence="5 7" id="KW-0472">Membrane</keyword>
<dbReference type="EMBL" id="JAVDVW010000002">
    <property type="protein sequence ID" value="MDR7099932.1"/>
    <property type="molecule type" value="Genomic_DNA"/>
</dbReference>
<gene>
    <name evidence="10" type="ORF">J2X04_002313</name>
</gene>
<feature type="compositionally biased region" description="Polar residues" evidence="6">
    <location>
        <begin position="106"/>
        <end position="117"/>
    </location>
</feature>
<dbReference type="InterPro" id="IPR010432">
    <property type="entry name" value="RDD"/>
</dbReference>
<evidence type="ECO:0000256" key="3">
    <source>
        <dbReference type="ARBA" id="ARBA00022692"/>
    </source>
</evidence>
<keyword evidence="2" id="KW-1003">Cell membrane</keyword>
<accession>A0ABU1VR53</accession>
<feature type="domain" description="GYF" evidence="9">
    <location>
        <begin position="4"/>
        <end position="51"/>
    </location>
</feature>
<evidence type="ECO:0000256" key="4">
    <source>
        <dbReference type="ARBA" id="ARBA00022989"/>
    </source>
</evidence>
<dbReference type="Proteomes" id="UP001267878">
    <property type="component" value="Unassembled WGS sequence"/>
</dbReference>
<evidence type="ECO:0000256" key="7">
    <source>
        <dbReference type="SAM" id="Phobius"/>
    </source>
</evidence>